<dbReference type="EMBL" id="GDIQ01002966">
    <property type="protein sequence ID" value="JAN91771.1"/>
    <property type="molecule type" value="Transcribed_RNA"/>
</dbReference>
<reference evidence="1" key="1">
    <citation type="submission" date="2015-10" db="EMBL/GenBank/DDBJ databases">
        <title>EvidentialGene: Evidence-directed Construction of Complete mRNA Transcriptomes without Genomes.</title>
        <authorList>
            <person name="Gilbert D.G."/>
        </authorList>
    </citation>
    <scope>NUCLEOTIDE SEQUENCE</scope>
</reference>
<protein>
    <submittedName>
        <fullName evidence="1">Uncharacterized protein</fullName>
    </submittedName>
</protein>
<name>A0A0P5VTY8_9CRUS</name>
<sequence length="79" mass="9203">MRRGALERGRRYSGSPYSTVTKLRGRGLVRVVFIIMSSIVNLYRYTLFSFPIFCCCYCEALCVNRFLSWNTSTVSHMPY</sequence>
<accession>A0A0P5VTY8</accession>
<proteinExistence type="predicted"/>
<organism evidence="1">
    <name type="scientific">Daphnia magna</name>
    <dbReference type="NCBI Taxonomy" id="35525"/>
    <lineage>
        <taxon>Eukaryota</taxon>
        <taxon>Metazoa</taxon>
        <taxon>Ecdysozoa</taxon>
        <taxon>Arthropoda</taxon>
        <taxon>Crustacea</taxon>
        <taxon>Branchiopoda</taxon>
        <taxon>Diplostraca</taxon>
        <taxon>Cladocera</taxon>
        <taxon>Anomopoda</taxon>
        <taxon>Daphniidae</taxon>
        <taxon>Daphnia</taxon>
    </lineage>
</organism>
<evidence type="ECO:0000313" key="1">
    <source>
        <dbReference type="EMBL" id="JAN91771.1"/>
    </source>
</evidence>
<dbReference type="AlphaFoldDB" id="A0A0P5VTY8"/>